<protein>
    <submittedName>
        <fullName evidence="5">Glutamine synthetase catalytic region</fullName>
    </submittedName>
</protein>
<dbReference type="GO" id="GO:0004356">
    <property type="term" value="F:glutamine synthetase activity"/>
    <property type="evidence" value="ECO:0007669"/>
    <property type="project" value="InterPro"/>
</dbReference>
<evidence type="ECO:0000256" key="2">
    <source>
        <dbReference type="RuleBase" id="RU000384"/>
    </source>
</evidence>
<evidence type="ECO:0000259" key="4">
    <source>
        <dbReference type="PROSITE" id="PS51987"/>
    </source>
</evidence>
<dbReference type="InterPro" id="IPR014746">
    <property type="entry name" value="Gln_synth/guanido_kin_cat_dom"/>
</dbReference>
<dbReference type="PROSITE" id="PS51986">
    <property type="entry name" value="GS_BETA_GRASP"/>
    <property type="match status" value="1"/>
</dbReference>
<proteinExistence type="inferred from homology"/>
<dbReference type="InterPro" id="IPR040577">
    <property type="entry name" value="Gln-synt_C"/>
</dbReference>
<dbReference type="eggNOG" id="COG3968">
    <property type="taxonomic scope" value="Bacteria"/>
</dbReference>
<name>F4LNJ1_TREBD</name>
<dbReference type="KEGG" id="tbe:Trebr_0398"/>
<evidence type="ECO:0000313" key="6">
    <source>
        <dbReference type="Proteomes" id="UP000006546"/>
    </source>
</evidence>
<sequence length="695" mass="77069">MSTVPELFGSMVFNETVMKERLPKDTFKVLKKTMDEGSPLEEGVANIVANAMKDWAVEKGATHYTHWFQPMTGITAEKHDSFISPQTDGTVIMEFSGKELIKGEPDGSSFPSGGIRATCEARGYTAWDPTSPAFIKDGSLCIPTAFCSYGGEALDKKTPLLRSMDAIDKQAKRILKLFGKTVKRVCTTVGPEQEYFLIDKTLWEQRKDLIYTGRTLFGAKPPKGQELEDHYFGTIKPRISAYMKELDEELWKLGILAKTKHNEVAPAQHEMAPIFTTTNIAADDNQLTMEMMKKVAARHGLVCLLHEKPFAGVNGSGKHNNWSLSTDKGENLLEPGSTPEENAQFLLILTAIIKGIDEYQDLLRASVATAGNDHRLGANEAPPAIISMFLGDELDSILESIRTGKPYDRKAKEVLRLGVDALPAFPKDNTDRNRTSPFAFTGNKFEFRSLGSSLSISCPNIMLNTIVAEEFAQFADILEKSKDFTKDLNELIKKTLSKHHRIIFNGNGYSDEWVREAEKRGLLNLKTTSDAMPYFIAQKNIDMFKKHGVYTGTEMKARYEIQMEEYVKVLNIEALTMIEMTRKQIVPAVFKYLQSVSATAAGIKALVPGAECSAEAGIVQTVSGLCDAAVKKIAALETAMLNSKECADITAEAKFYTASVIPAMTELRAVADELETLVGEDYWPFPTYGDLLFRV</sequence>
<dbReference type="STRING" id="906968.Trebr_0398"/>
<feature type="domain" description="GS beta-grasp" evidence="3">
    <location>
        <begin position="62"/>
        <end position="151"/>
    </location>
</feature>
<evidence type="ECO:0000256" key="1">
    <source>
        <dbReference type="PROSITE-ProRule" id="PRU01330"/>
    </source>
</evidence>
<dbReference type="SMART" id="SM01230">
    <property type="entry name" value="Gln-synt_C"/>
    <property type="match status" value="1"/>
</dbReference>
<dbReference type="AlphaFoldDB" id="F4LNJ1"/>
<dbReference type="Gene3D" id="3.30.590.10">
    <property type="entry name" value="Glutamine synthetase/guanido kinase, catalytic domain"/>
    <property type="match status" value="1"/>
</dbReference>
<keyword evidence="6" id="KW-1185">Reference proteome</keyword>
<dbReference type="Pfam" id="PF00120">
    <property type="entry name" value="Gln-synt_C"/>
    <property type="match status" value="1"/>
</dbReference>
<dbReference type="Pfam" id="PF18318">
    <property type="entry name" value="Gln-synt_C-ter"/>
    <property type="match status" value="1"/>
</dbReference>
<dbReference type="PANTHER" id="PTHR42974:SF1">
    <property type="entry name" value="TYPE-3 GLUTAMINE SYNTHETASE"/>
    <property type="match status" value="1"/>
</dbReference>
<comment type="similarity">
    <text evidence="1 2">Belongs to the glutamine synthetase family.</text>
</comment>
<dbReference type="OrthoDB" id="9807095at2"/>
<dbReference type="Pfam" id="PF12437">
    <property type="entry name" value="GSIII_N"/>
    <property type="match status" value="1"/>
</dbReference>
<dbReference type="SUPFAM" id="SSF55931">
    <property type="entry name" value="Glutamine synthetase/guanido kinase"/>
    <property type="match status" value="1"/>
</dbReference>
<dbReference type="PROSITE" id="PS51987">
    <property type="entry name" value="GS_CATALYTIC"/>
    <property type="match status" value="1"/>
</dbReference>
<dbReference type="GO" id="GO:0006542">
    <property type="term" value="P:glutamine biosynthetic process"/>
    <property type="evidence" value="ECO:0007669"/>
    <property type="project" value="InterPro"/>
</dbReference>
<evidence type="ECO:0000313" key="5">
    <source>
        <dbReference type="EMBL" id="AEE15845.1"/>
    </source>
</evidence>
<dbReference type="PANTHER" id="PTHR42974">
    <property type="entry name" value="GLUTAMINE SYNTHETASE"/>
    <property type="match status" value="1"/>
</dbReference>
<dbReference type="PROSITE" id="PS00181">
    <property type="entry name" value="GLNA_ATP"/>
    <property type="match status" value="1"/>
</dbReference>
<dbReference type="InterPro" id="IPR027303">
    <property type="entry name" value="Gln_synth_gly_rich_site"/>
</dbReference>
<organism evidence="5 6">
    <name type="scientific">Treponema brennaborense (strain DSM 12168 / CIP 105900 / DD5/3)</name>
    <dbReference type="NCBI Taxonomy" id="906968"/>
    <lineage>
        <taxon>Bacteria</taxon>
        <taxon>Pseudomonadati</taxon>
        <taxon>Spirochaetota</taxon>
        <taxon>Spirochaetia</taxon>
        <taxon>Spirochaetales</taxon>
        <taxon>Treponemataceae</taxon>
        <taxon>Treponema</taxon>
    </lineage>
</organism>
<dbReference type="Gene3D" id="1.20.120.1560">
    <property type="match status" value="1"/>
</dbReference>
<dbReference type="RefSeq" id="WP_013757564.1">
    <property type="nucleotide sequence ID" value="NC_015500.1"/>
</dbReference>
<dbReference type="InterPro" id="IPR008146">
    <property type="entry name" value="Gln_synth_cat_dom"/>
</dbReference>
<dbReference type="InterPro" id="IPR052725">
    <property type="entry name" value="GS_Type-3"/>
</dbReference>
<evidence type="ECO:0000259" key="3">
    <source>
        <dbReference type="PROSITE" id="PS51986"/>
    </source>
</evidence>
<reference evidence="6" key="1">
    <citation type="submission" date="2011-04" db="EMBL/GenBank/DDBJ databases">
        <title>The complete genome of Treponema brennaborense DSM 12168.</title>
        <authorList>
            <person name="Lucas S."/>
            <person name="Han J."/>
            <person name="Lapidus A."/>
            <person name="Bruce D."/>
            <person name="Goodwin L."/>
            <person name="Pitluck S."/>
            <person name="Peters L."/>
            <person name="Kyrpides N."/>
            <person name="Mavromatis K."/>
            <person name="Ivanova N."/>
            <person name="Mikhailova N."/>
            <person name="Pagani I."/>
            <person name="Teshima H."/>
            <person name="Detter J.C."/>
            <person name="Tapia R."/>
            <person name="Han C."/>
            <person name="Land M."/>
            <person name="Hauser L."/>
            <person name="Markowitz V."/>
            <person name="Cheng J.-F."/>
            <person name="Hugenholtz P."/>
            <person name="Woyke T."/>
            <person name="Wu D."/>
            <person name="Gronow S."/>
            <person name="Wellnitz S."/>
            <person name="Brambilla E."/>
            <person name="Klenk H.-P."/>
            <person name="Eisen J.A."/>
        </authorList>
    </citation>
    <scope>NUCLEOTIDE SEQUENCE [LARGE SCALE GENOMIC DNA]</scope>
    <source>
        <strain evidence="6">DSM 12168 / CIP 105900 / DD5/3</strain>
    </source>
</reference>
<dbReference type="EMBL" id="CP002696">
    <property type="protein sequence ID" value="AEE15845.1"/>
    <property type="molecule type" value="Genomic_DNA"/>
</dbReference>
<feature type="domain" description="GS catalytic" evidence="4">
    <location>
        <begin position="156"/>
        <end position="585"/>
    </location>
</feature>
<gene>
    <name evidence="5" type="ordered locus">Trebr_0398</name>
</gene>
<dbReference type="InterPro" id="IPR008147">
    <property type="entry name" value="Gln_synt_N"/>
</dbReference>
<dbReference type="InterPro" id="IPR022147">
    <property type="entry name" value="GSIII_N"/>
</dbReference>
<dbReference type="Proteomes" id="UP000006546">
    <property type="component" value="Chromosome"/>
</dbReference>
<dbReference type="HOGENOM" id="CLU_024307_0_0_12"/>
<accession>F4LNJ1</accession>